<keyword evidence="2" id="KW-1185">Reference proteome</keyword>
<sequence length="537" mass="60645">MSEKHLQLSHSDSDFQVSRISLGTNNEYEVDEPLPAFSELEINDNQQHSTSSSNFDPTLNLCSIQIKDSDKFILTNYPNELYQPLVNYLKEVWPDIQEESSIYKGSRKIKFKGTPWRGSGTISNKSRLLVNQLLQFQINNGWKILRSCNIRVISAPIQAEGIVKEVVSSCSPGLQKSQIYADFPEFQINGSPFWSNDDNSIAKLQHLMTYLLESLRNAGYFVYHAVSLSTGLSSGENGGTMKTDTLFFSTGIDLSSEISDTFTASSSSSFNNENTTTTSSSVFSLALYSSDKIYLTNFPNQLYPLFIQTINSNWPEIQQENTVTSETRMIKLKGNPWLGRGEDSVSSRLLVTRIFQFLNNLGFKYMTSVDIFKRPFAKDANFFLIPNNNAIFAINNYFEEPNFFNQKKKIFCLSINESDKIRLFDAPKNVIECVSNCIRDHWPGGIQRQRDYAGFPEFKLKGFIWKCFEDNTVNKEIFLIHLIKNLNNIGFEFFCSGNFNCGKSSGGDNAYTLLLDSADSIFIQPTGSGIFAVSSSS</sequence>
<reference evidence="1" key="1">
    <citation type="submission" date="2020-05" db="EMBL/GenBank/DDBJ databases">
        <title>Phylogenomic resolution of chytrid fungi.</title>
        <authorList>
            <person name="Stajich J.E."/>
            <person name="Amses K."/>
            <person name="Simmons R."/>
            <person name="Seto K."/>
            <person name="Myers J."/>
            <person name="Bonds A."/>
            <person name="Quandt C.A."/>
            <person name="Barry K."/>
            <person name="Liu P."/>
            <person name="Grigoriev I."/>
            <person name="Longcore J.E."/>
            <person name="James T.Y."/>
        </authorList>
    </citation>
    <scope>NUCLEOTIDE SEQUENCE</scope>
    <source>
        <strain evidence="1">JEL0476</strain>
    </source>
</reference>
<name>A0AAD5TVY6_9FUNG</name>
<organism evidence="1 2">
    <name type="scientific">Clydaea vesicula</name>
    <dbReference type="NCBI Taxonomy" id="447962"/>
    <lineage>
        <taxon>Eukaryota</taxon>
        <taxon>Fungi</taxon>
        <taxon>Fungi incertae sedis</taxon>
        <taxon>Chytridiomycota</taxon>
        <taxon>Chytridiomycota incertae sedis</taxon>
        <taxon>Chytridiomycetes</taxon>
        <taxon>Lobulomycetales</taxon>
        <taxon>Lobulomycetaceae</taxon>
        <taxon>Clydaea</taxon>
    </lineage>
</organism>
<gene>
    <name evidence="1" type="ORF">HK099_007880</name>
</gene>
<accession>A0AAD5TVY6</accession>
<evidence type="ECO:0000313" key="2">
    <source>
        <dbReference type="Proteomes" id="UP001211065"/>
    </source>
</evidence>
<proteinExistence type="predicted"/>
<dbReference type="PANTHER" id="PTHR38696">
    <property type="entry name" value="MEDIATOR OF RNA POLYMERASE II TRANSCRIPTION SUBUNIT 13"/>
    <property type="match status" value="1"/>
</dbReference>
<dbReference type="AlphaFoldDB" id="A0AAD5TVY6"/>
<dbReference type="EMBL" id="JADGJW010000805">
    <property type="protein sequence ID" value="KAJ3211952.1"/>
    <property type="molecule type" value="Genomic_DNA"/>
</dbReference>
<dbReference type="Proteomes" id="UP001211065">
    <property type="component" value="Unassembled WGS sequence"/>
</dbReference>
<protein>
    <submittedName>
        <fullName evidence="1">Uncharacterized protein</fullName>
    </submittedName>
</protein>
<dbReference type="PANTHER" id="PTHR38696:SF1">
    <property type="entry name" value="MEDIATOR OF RNA POLYMERASE II TRANSCRIPTION SUBUNIT 13"/>
    <property type="match status" value="1"/>
</dbReference>
<comment type="caution">
    <text evidence="1">The sequence shown here is derived from an EMBL/GenBank/DDBJ whole genome shotgun (WGS) entry which is preliminary data.</text>
</comment>
<evidence type="ECO:0000313" key="1">
    <source>
        <dbReference type="EMBL" id="KAJ3211952.1"/>
    </source>
</evidence>